<evidence type="ECO:0000256" key="4">
    <source>
        <dbReference type="ARBA" id="ARBA00022475"/>
    </source>
</evidence>
<dbReference type="PROSITE" id="PS51012">
    <property type="entry name" value="ABC_TM2"/>
    <property type="match status" value="1"/>
</dbReference>
<feature type="transmembrane region" description="Helical" evidence="9">
    <location>
        <begin position="214"/>
        <end position="235"/>
    </location>
</feature>
<reference evidence="11 12" key="1">
    <citation type="submission" date="2018-07" db="EMBL/GenBank/DDBJ databases">
        <title>Genome sequence of Roseomonas fauriae ATCC 49958.</title>
        <authorList>
            <person name="Sant'Anna F.H."/>
            <person name="Baldani J.I."/>
            <person name="Zilli J.E."/>
            <person name="Reis V.M."/>
            <person name="Hartmann A."/>
            <person name="Cruz L."/>
            <person name="de Souza E.M."/>
            <person name="de Oliveira Pedrosa F."/>
            <person name="Passaglia L.M.P."/>
        </authorList>
    </citation>
    <scope>NUCLEOTIDE SEQUENCE [LARGE SCALE GENOMIC DNA]</scope>
    <source>
        <strain evidence="11 12">ATCC 49958</strain>
    </source>
</reference>
<evidence type="ECO:0000259" key="10">
    <source>
        <dbReference type="PROSITE" id="PS51012"/>
    </source>
</evidence>
<dbReference type="InterPro" id="IPR013525">
    <property type="entry name" value="ABC2_TM"/>
</dbReference>
<protein>
    <recommendedName>
        <fullName evidence="9">Transport permease protein</fullName>
    </recommendedName>
</protein>
<dbReference type="GO" id="GO:0005886">
    <property type="term" value="C:plasma membrane"/>
    <property type="evidence" value="ECO:0007669"/>
    <property type="project" value="UniProtKB-SubCell"/>
</dbReference>
<proteinExistence type="inferred from homology"/>
<keyword evidence="5 9" id="KW-0812">Transmembrane</keyword>
<name>A0A6L3ASF8_AZOBR</name>
<dbReference type="GO" id="GO:0140359">
    <property type="term" value="F:ABC-type transporter activity"/>
    <property type="evidence" value="ECO:0007669"/>
    <property type="project" value="InterPro"/>
</dbReference>
<gene>
    <name evidence="11" type="ORF">DS837_29295</name>
</gene>
<evidence type="ECO:0000256" key="2">
    <source>
        <dbReference type="ARBA" id="ARBA00007783"/>
    </source>
</evidence>
<comment type="similarity">
    <text evidence="2 9">Belongs to the ABC-2 integral membrane protein family.</text>
</comment>
<organism evidence="11 12">
    <name type="scientific">Azospirillum brasilense</name>
    <dbReference type="NCBI Taxonomy" id="192"/>
    <lineage>
        <taxon>Bacteria</taxon>
        <taxon>Pseudomonadati</taxon>
        <taxon>Pseudomonadota</taxon>
        <taxon>Alphaproteobacteria</taxon>
        <taxon>Rhodospirillales</taxon>
        <taxon>Azospirillaceae</taxon>
        <taxon>Azospirillum</taxon>
    </lineage>
</organism>
<comment type="subcellular location">
    <subcellularLocation>
        <location evidence="9">Cell inner membrane</location>
        <topology evidence="9">Multi-pass membrane protein</topology>
    </subcellularLocation>
    <subcellularLocation>
        <location evidence="1">Cell membrane</location>
        <topology evidence="1">Multi-pass membrane protein</topology>
    </subcellularLocation>
</comment>
<keyword evidence="3 9" id="KW-0813">Transport</keyword>
<dbReference type="PANTHER" id="PTHR30413">
    <property type="entry name" value="INNER MEMBRANE TRANSPORT PERMEASE"/>
    <property type="match status" value="1"/>
</dbReference>
<evidence type="ECO:0000256" key="8">
    <source>
        <dbReference type="ARBA" id="ARBA00023136"/>
    </source>
</evidence>
<accession>A0A6L3ASF8</accession>
<feature type="transmembrane region" description="Helical" evidence="9">
    <location>
        <begin position="143"/>
        <end position="173"/>
    </location>
</feature>
<keyword evidence="6 9" id="KW-1133">Transmembrane helix</keyword>
<evidence type="ECO:0000313" key="12">
    <source>
        <dbReference type="Proteomes" id="UP000476837"/>
    </source>
</evidence>
<feature type="transmembrane region" description="Helical" evidence="9">
    <location>
        <begin position="58"/>
        <end position="84"/>
    </location>
</feature>
<evidence type="ECO:0000256" key="9">
    <source>
        <dbReference type="RuleBase" id="RU361157"/>
    </source>
</evidence>
<dbReference type="InterPro" id="IPR047817">
    <property type="entry name" value="ABC2_TM_bact-type"/>
</dbReference>
<keyword evidence="7" id="KW-0625">Polysaccharide transport</keyword>
<evidence type="ECO:0000256" key="1">
    <source>
        <dbReference type="ARBA" id="ARBA00004651"/>
    </source>
</evidence>
<keyword evidence="8 9" id="KW-0472">Membrane</keyword>
<comment type="caution">
    <text evidence="11">The sequence shown here is derived from an EMBL/GenBank/DDBJ whole genome shotgun (WGS) entry which is preliminary data.</text>
</comment>
<keyword evidence="7" id="KW-0762">Sugar transport</keyword>
<evidence type="ECO:0000256" key="7">
    <source>
        <dbReference type="ARBA" id="ARBA00023047"/>
    </source>
</evidence>
<keyword evidence="4 9" id="KW-1003">Cell membrane</keyword>
<feature type="domain" description="ABC transmembrane type-2" evidence="10">
    <location>
        <begin position="63"/>
        <end position="291"/>
    </location>
</feature>
<feature type="transmembrane region" description="Helical" evidence="9">
    <location>
        <begin position="268"/>
        <end position="288"/>
    </location>
</feature>
<dbReference type="AlphaFoldDB" id="A0A6L3ASF8"/>
<evidence type="ECO:0000313" key="11">
    <source>
        <dbReference type="EMBL" id="KAA0677447.1"/>
    </source>
</evidence>
<dbReference type="Pfam" id="PF01061">
    <property type="entry name" value="ABC2_membrane"/>
    <property type="match status" value="1"/>
</dbReference>
<sequence>MRTLSGLAPPGMTDRKIEIVHSARRSEFSSGMGSIARTLFRYRSLTATLVRKELATRFVGSVFGLLWFVITPAIQIAIYTLVFGTVFQARMPFRAAAESSQQEFGVYLFSGLLIFGLLADVISRSPSLIVTNPNFVKKVIFPIEILPVVAVLSALVSAGISFLLLVAALLLIMGSIPPFILLYPFCVLIMVPMLLGLSWFMAALGAFVRDIAQVVGLALTVLMFISPIFSPITAFPPWLQTFILFNPISLPIEFAHQVLFLNQLPEPVAVAGYLLVSVVVMAVGWRFFQKTRGGFADVL</sequence>
<dbReference type="EMBL" id="QOKV01000034">
    <property type="protein sequence ID" value="KAA0677447.1"/>
    <property type="molecule type" value="Genomic_DNA"/>
</dbReference>
<dbReference type="GO" id="GO:0015920">
    <property type="term" value="P:lipopolysaccharide transport"/>
    <property type="evidence" value="ECO:0007669"/>
    <property type="project" value="TreeGrafter"/>
</dbReference>
<evidence type="ECO:0000256" key="3">
    <source>
        <dbReference type="ARBA" id="ARBA00022448"/>
    </source>
</evidence>
<dbReference type="PANTHER" id="PTHR30413:SF10">
    <property type="entry name" value="CAPSULE POLYSACCHARIDE EXPORT INNER-MEMBRANE PROTEIN CTRC"/>
    <property type="match status" value="1"/>
</dbReference>
<feature type="transmembrane region" description="Helical" evidence="9">
    <location>
        <begin position="179"/>
        <end position="202"/>
    </location>
</feature>
<dbReference type="GO" id="GO:0015774">
    <property type="term" value="P:polysaccharide transport"/>
    <property type="evidence" value="ECO:0007669"/>
    <property type="project" value="UniProtKB-KW"/>
</dbReference>
<dbReference type="Proteomes" id="UP000476837">
    <property type="component" value="Unassembled WGS sequence"/>
</dbReference>
<feature type="transmembrane region" description="Helical" evidence="9">
    <location>
        <begin position="104"/>
        <end position="122"/>
    </location>
</feature>
<evidence type="ECO:0000256" key="5">
    <source>
        <dbReference type="ARBA" id="ARBA00022692"/>
    </source>
</evidence>
<evidence type="ECO:0000256" key="6">
    <source>
        <dbReference type="ARBA" id="ARBA00022989"/>
    </source>
</evidence>